<feature type="compositionally biased region" description="Low complexity" evidence="1">
    <location>
        <begin position="559"/>
        <end position="575"/>
    </location>
</feature>
<dbReference type="OrthoDB" id="9804023at2"/>
<dbReference type="SMART" id="SM00460">
    <property type="entry name" value="TGc"/>
    <property type="match status" value="1"/>
</dbReference>
<dbReference type="Gene3D" id="3.10.620.30">
    <property type="match status" value="1"/>
</dbReference>
<name>A0A177KAC3_9MICO</name>
<feature type="transmembrane region" description="Helical" evidence="2">
    <location>
        <begin position="177"/>
        <end position="193"/>
    </location>
</feature>
<dbReference type="Pfam" id="PF11992">
    <property type="entry name" value="TgpA_N"/>
    <property type="match status" value="1"/>
</dbReference>
<dbReference type="InterPro" id="IPR021878">
    <property type="entry name" value="TgpA_N"/>
</dbReference>
<keyword evidence="2" id="KW-1133">Transmembrane helix</keyword>
<evidence type="ECO:0000259" key="3">
    <source>
        <dbReference type="SMART" id="SM00460"/>
    </source>
</evidence>
<sequence length="746" mass="77832">MSTDRIEAERPRHDGPSTVALLLAIVAALIPLFSVIAGGAWAALAFVLSALLLGAGYLLRRLRLVAGVVTLALLALWTAIMTAVFFSDVAWLLVIPSGEAFARVPRLLEIASSDIAVGVAPLEASASLTFLIVGAVGVLTIALDHVVLTARMPLLGGVALIAVWLIPTIAVPRAVDLWAFALLALALLWLMRTETRARHRALQPAAPRGGVGGVAAVIAASAVVIAVIVAPVLPTAVAPAGGFGGGTRIDASLNLGDDLRRPAEVPVVRQWSASGGPSYLRVATLTELEGGSWRPDRARTVPVEEWEPDDSAAEGIEIVESSRTVEVLDLSSAQLPVPADAVSFEGLSGTWRIAAENGTVVSPSSAARGQRFDVVTRSPAPTIEQARAAQARGGPDDARGLPAETPDDIGALAAEVTADAGTDYDRLLALQSWFRGPEFDYSLEAPVEDGFDGPGVEAVSRFLQVRSGYCVHFASAFALMARSLDMPSRVVVGFLPGLATGDVVDDERVYQATTAQLHAWPEVFFEGIGWVGFEPTKSLGTAQRFASDDDGSNEPEPEPTASSTPQPTSSASAAPRPEDDPTAGTTPTSTASVTQALPVVGIVAAVLVVLALPALVSATVTRRRAAQARGGSALAAWRLVQDAAIDLGIPVPDSESPRAFGYRLRRHHGAPADAVERLVDAVERASYAPPGSFGDEGAAMATDAAAVRAGLYSAVAAPRRRIARLLPRSLVIRPGSTFAEETPVRR</sequence>
<reference evidence="4 5" key="1">
    <citation type="submission" date="2016-02" db="EMBL/GenBank/DDBJ databases">
        <authorList>
            <person name="Wen L."/>
            <person name="He K."/>
            <person name="Yang H."/>
        </authorList>
    </citation>
    <scope>NUCLEOTIDE SEQUENCE [LARGE SCALE GENOMIC DNA]</scope>
    <source>
        <strain evidence="4 5">CD11_3</strain>
    </source>
</reference>
<dbReference type="Pfam" id="PF01841">
    <property type="entry name" value="Transglut_core"/>
    <property type="match status" value="1"/>
</dbReference>
<evidence type="ECO:0000256" key="2">
    <source>
        <dbReference type="SAM" id="Phobius"/>
    </source>
</evidence>
<organism evidence="4 5">
    <name type="scientific">Microbacterium oleivorans</name>
    <dbReference type="NCBI Taxonomy" id="273677"/>
    <lineage>
        <taxon>Bacteria</taxon>
        <taxon>Bacillati</taxon>
        <taxon>Actinomycetota</taxon>
        <taxon>Actinomycetes</taxon>
        <taxon>Micrococcales</taxon>
        <taxon>Microbacteriaceae</taxon>
        <taxon>Microbacterium</taxon>
    </lineage>
</organism>
<dbReference type="InterPro" id="IPR002931">
    <property type="entry name" value="Transglutaminase-like"/>
</dbReference>
<dbReference type="EMBL" id="LSTV01000003">
    <property type="protein sequence ID" value="OAH49785.1"/>
    <property type="molecule type" value="Genomic_DNA"/>
</dbReference>
<dbReference type="Pfam" id="PF13559">
    <property type="entry name" value="DUF4129"/>
    <property type="match status" value="1"/>
</dbReference>
<keyword evidence="2" id="KW-0472">Membrane</keyword>
<accession>A0A177KAC3</accession>
<feature type="compositionally biased region" description="Acidic residues" evidence="1">
    <location>
        <begin position="548"/>
        <end position="557"/>
    </location>
</feature>
<dbReference type="PANTHER" id="PTHR42736">
    <property type="entry name" value="PROTEIN-GLUTAMINE GAMMA-GLUTAMYLTRANSFERASE"/>
    <property type="match status" value="1"/>
</dbReference>
<feature type="transmembrane region" description="Helical" evidence="2">
    <location>
        <begin position="154"/>
        <end position="171"/>
    </location>
</feature>
<dbReference type="InterPro" id="IPR038765">
    <property type="entry name" value="Papain-like_cys_pep_sf"/>
</dbReference>
<evidence type="ECO:0000313" key="5">
    <source>
        <dbReference type="Proteomes" id="UP000076998"/>
    </source>
</evidence>
<dbReference type="RefSeq" id="WP_064003030.1">
    <property type="nucleotide sequence ID" value="NZ_LSTV01000003.1"/>
</dbReference>
<keyword evidence="2" id="KW-0812">Transmembrane</keyword>
<dbReference type="AlphaFoldDB" id="A0A177KAC3"/>
<dbReference type="Proteomes" id="UP000076998">
    <property type="component" value="Unassembled WGS sequence"/>
</dbReference>
<feature type="transmembrane region" description="Helical" evidence="2">
    <location>
        <begin position="115"/>
        <end position="142"/>
    </location>
</feature>
<comment type="caution">
    <text evidence="4">The sequence shown here is derived from an EMBL/GenBank/DDBJ whole genome shotgun (WGS) entry which is preliminary data.</text>
</comment>
<feature type="region of interest" description="Disordered" evidence="1">
    <location>
        <begin position="542"/>
        <end position="590"/>
    </location>
</feature>
<feature type="transmembrane region" description="Helical" evidence="2">
    <location>
        <begin position="20"/>
        <end position="53"/>
    </location>
</feature>
<feature type="domain" description="Transglutaminase-like" evidence="3">
    <location>
        <begin position="462"/>
        <end position="537"/>
    </location>
</feature>
<dbReference type="SUPFAM" id="SSF54001">
    <property type="entry name" value="Cysteine proteinases"/>
    <property type="match status" value="1"/>
</dbReference>
<dbReference type="InterPro" id="IPR052901">
    <property type="entry name" value="Bact_TGase-like"/>
</dbReference>
<feature type="transmembrane region" description="Helical" evidence="2">
    <location>
        <begin position="65"/>
        <end position="95"/>
    </location>
</feature>
<dbReference type="InterPro" id="IPR025403">
    <property type="entry name" value="TgpA-like_C"/>
</dbReference>
<feature type="transmembrane region" description="Helical" evidence="2">
    <location>
        <begin position="596"/>
        <end position="620"/>
    </location>
</feature>
<dbReference type="PANTHER" id="PTHR42736:SF1">
    <property type="entry name" value="PROTEIN-GLUTAMINE GAMMA-GLUTAMYLTRANSFERASE"/>
    <property type="match status" value="1"/>
</dbReference>
<gene>
    <name evidence="4" type="ORF">AYL44_09350</name>
</gene>
<evidence type="ECO:0000256" key="1">
    <source>
        <dbReference type="SAM" id="MobiDB-lite"/>
    </source>
</evidence>
<proteinExistence type="predicted"/>
<protein>
    <recommendedName>
        <fullName evidence="3">Transglutaminase-like domain-containing protein</fullName>
    </recommendedName>
</protein>
<feature type="transmembrane region" description="Helical" evidence="2">
    <location>
        <begin position="214"/>
        <end position="233"/>
    </location>
</feature>
<evidence type="ECO:0000313" key="4">
    <source>
        <dbReference type="EMBL" id="OAH49785.1"/>
    </source>
</evidence>